<sequence length="119" mass="13562">MSKADRLSRLDARRIELEAEYEDALVDALRKVAAGSWGLFGHNRDRAARAKWEPAVTDLYDMGEEIDRMRDQLELQRFALHEEFEASRGSVPSNAPGEPKQARAWLDRLGKDIGRPARN</sequence>
<gene>
    <name evidence="2" type="ORF">AN936_20940</name>
</gene>
<organism evidence="2 3">
    <name type="scientific">Sphingopyxis macrogoltabida</name>
    <name type="common">Sphingomonas macrogoltabidus</name>
    <dbReference type="NCBI Taxonomy" id="33050"/>
    <lineage>
        <taxon>Bacteria</taxon>
        <taxon>Pseudomonadati</taxon>
        <taxon>Pseudomonadota</taxon>
        <taxon>Alphaproteobacteria</taxon>
        <taxon>Sphingomonadales</taxon>
        <taxon>Sphingomonadaceae</taxon>
        <taxon>Sphingopyxis</taxon>
    </lineage>
</organism>
<proteinExistence type="predicted"/>
<dbReference type="RefSeq" id="WP_054589733.1">
    <property type="nucleotide sequence ID" value="NZ_CP012700.1"/>
</dbReference>
<feature type="region of interest" description="Disordered" evidence="1">
    <location>
        <begin position="85"/>
        <end position="119"/>
    </location>
</feature>
<dbReference type="KEGG" id="smag:AN936_20940"/>
<dbReference type="OrthoDB" id="7450963at2"/>
<feature type="compositionally biased region" description="Basic and acidic residues" evidence="1">
    <location>
        <begin position="105"/>
        <end position="119"/>
    </location>
</feature>
<accession>A0A0N9V0E4</accession>
<dbReference type="Proteomes" id="UP000058074">
    <property type="component" value="Chromosome"/>
</dbReference>
<dbReference type="PATRIC" id="fig|33050.5.peg.4340"/>
<evidence type="ECO:0000313" key="2">
    <source>
        <dbReference type="EMBL" id="ALH82737.1"/>
    </source>
</evidence>
<dbReference type="EMBL" id="CP012700">
    <property type="protein sequence ID" value="ALH82737.1"/>
    <property type="molecule type" value="Genomic_DNA"/>
</dbReference>
<reference evidence="2 3" key="1">
    <citation type="journal article" date="2015" name="Genome Announc.">
        <title>Complete Genome Sequence of Polypropylene Glycol- and Polyethylene Glycol-Degrading Sphingopyxis macrogoltabida Strain EY-1.</title>
        <authorList>
            <person name="Ohtsubo Y."/>
            <person name="Nagata Y."/>
            <person name="Numata M."/>
            <person name="Tsuchikane K."/>
            <person name="Hosoyama A."/>
            <person name="Yamazoe A."/>
            <person name="Tsuda M."/>
            <person name="Fujita N."/>
            <person name="Kawai F."/>
        </authorList>
    </citation>
    <scope>NUCLEOTIDE SEQUENCE [LARGE SCALE GENOMIC DNA]</scope>
    <source>
        <strain evidence="2 3">EY-1</strain>
    </source>
</reference>
<name>A0A0N9V0E4_SPHMC</name>
<evidence type="ECO:0000256" key="1">
    <source>
        <dbReference type="SAM" id="MobiDB-lite"/>
    </source>
</evidence>
<dbReference type="AlphaFoldDB" id="A0A0N9V0E4"/>
<protein>
    <submittedName>
        <fullName evidence="2">Uncharacterized protein</fullName>
    </submittedName>
</protein>
<evidence type="ECO:0000313" key="3">
    <source>
        <dbReference type="Proteomes" id="UP000058074"/>
    </source>
</evidence>